<dbReference type="Proteomes" id="UP000283210">
    <property type="component" value="Chromosome 17"/>
</dbReference>
<keyword evidence="3" id="KW-1185">Reference proteome</keyword>
<reference evidence="2 3" key="1">
    <citation type="submission" date="2018-11" db="EMBL/GenBank/DDBJ databases">
        <authorList>
            <person name="Lopez-Roques C."/>
            <person name="Donnadieu C."/>
            <person name="Bouchez O."/>
            <person name="Klopp C."/>
            <person name="Cabau C."/>
            <person name="Zahm M."/>
        </authorList>
    </citation>
    <scope>NUCLEOTIDE SEQUENCE [LARGE SCALE GENOMIC DNA]</scope>
    <source>
        <strain evidence="2">RS831</strain>
        <tissue evidence="2">Whole body</tissue>
    </source>
</reference>
<dbReference type="AlphaFoldDB" id="A0A3S2MKI6"/>
<gene>
    <name evidence="2" type="ORF">OJAV_G00170670</name>
</gene>
<sequence length="89" mass="10025">MGMGRKTSQRSVRPPPLPRSGFTAFRQAERRAVFTHSHRPAGHSRRRSGAAGHLAAGETPIIWIPESRLSDVSHQSIEGYRSCERPWQH</sequence>
<accession>A0A3S2MKI6</accession>
<feature type="compositionally biased region" description="Basic residues" evidence="1">
    <location>
        <begin position="36"/>
        <end position="48"/>
    </location>
</feature>
<evidence type="ECO:0000256" key="1">
    <source>
        <dbReference type="SAM" id="MobiDB-lite"/>
    </source>
</evidence>
<evidence type="ECO:0000313" key="3">
    <source>
        <dbReference type="Proteomes" id="UP000283210"/>
    </source>
</evidence>
<proteinExistence type="predicted"/>
<name>A0A3S2MKI6_ORYJA</name>
<feature type="region of interest" description="Disordered" evidence="1">
    <location>
        <begin position="34"/>
        <end position="53"/>
    </location>
</feature>
<feature type="region of interest" description="Disordered" evidence="1">
    <location>
        <begin position="1"/>
        <end position="24"/>
    </location>
</feature>
<evidence type="ECO:0000313" key="2">
    <source>
        <dbReference type="EMBL" id="RVE61445.1"/>
    </source>
</evidence>
<dbReference type="EMBL" id="CM012453">
    <property type="protein sequence ID" value="RVE61445.1"/>
    <property type="molecule type" value="Genomic_DNA"/>
</dbReference>
<protein>
    <submittedName>
        <fullName evidence="2">Uncharacterized protein</fullName>
    </submittedName>
</protein>
<organism evidence="2 3">
    <name type="scientific">Oryzias javanicus</name>
    <name type="common">Javanese ricefish</name>
    <name type="synonym">Aplocheilus javanicus</name>
    <dbReference type="NCBI Taxonomy" id="123683"/>
    <lineage>
        <taxon>Eukaryota</taxon>
        <taxon>Metazoa</taxon>
        <taxon>Chordata</taxon>
        <taxon>Craniata</taxon>
        <taxon>Vertebrata</taxon>
        <taxon>Euteleostomi</taxon>
        <taxon>Actinopterygii</taxon>
        <taxon>Neopterygii</taxon>
        <taxon>Teleostei</taxon>
        <taxon>Neoteleostei</taxon>
        <taxon>Acanthomorphata</taxon>
        <taxon>Ovalentaria</taxon>
        <taxon>Atherinomorphae</taxon>
        <taxon>Beloniformes</taxon>
        <taxon>Adrianichthyidae</taxon>
        <taxon>Oryziinae</taxon>
        <taxon>Oryzias</taxon>
    </lineage>
</organism>
<reference evidence="2 3" key="2">
    <citation type="submission" date="2019-01" db="EMBL/GenBank/DDBJ databases">
        <title>A chromosome length genome reference of the Java medaka (oryzias javanicus).</title>
        <authorList>
            <person name="Herpin A."/>
            <person name="Takehana Y."/>
            <person name="Naruse K."/>
            <person name="Ansai S."/>
            <person name="Kawaguchi M."/>
        </authorList>
    </citation>
    <scope>NUCLEOTIDE SEQUENCE [LARGE SCALE GENOMIC DNA]</scope>
    <source>
        <strain evidence="2">RS831</strain>
        <tissue evidence="2">Whole body</tissue>
    </source>
</reference>